<evidence type="ECO:0000313" key="7">
    <source>
        <dbReference type="Proteomes" id="UP001642900"/>
    </source>
</evidence>
<comment type="similarity">
    <text evidence="1">Belongs to the Gfa family.</text>
</comment>
<comment type="caution">
    <text evidence="6">The sequence shown here is derived from an EMBL/GenBank/DDBJ whole genome shotgun (WGS) entry which is preliminary data.</text>
</comment>
<dbReference type="InterPro" id="IPR011057">
    <property type="entry name" value="Mss4-like_sf"/>
</dbReference>
<evidence type="ECO:0000256" key="3">
    <source>
        <dbReference type="ARBA" id="ARBA00022833"/>
    </source>
</evidence>
<dbReference type="PANTHER" id="PTHR33337:SF40">
    <property type="entry name" value="CENP-V_GFA DOMAIN-CONTAINING PROTEIN-RELATED"/>
    <property type="match status" value="1"/>
</dbReference>
<gene>
    <name evidence="6" type="ORF">G6N73_21425</name>
</gene>
<protein>
    <submittedName>
        <fullName evidence="6">GFA family protein</fullName>
    </submittedName>
</protein>
<reference evidence="6 7" key="1">
    <citation type="submission" date="2020-02" db="EMBL/GenBank/DDBJ databases">
        <title>Genome sequence of strain CCNWXJ40-4.</title>
        <authorList>
            <person name="Gao J."/>
            <person name="Sun J."/>
        </authorList>
    </citation>
    <scope>NUCLEOTIDE SEQUENCE [LARGE SCALE GENOMIC DNA]</scope>
    <source>
        <strain evidence="6 7">CCNWXJ 40-4</strain>
    </source>
</reference>
<dbReference type="Gene3D" id="3.90.1590.10">
    <property type="entry name" value="glutathione-dependent formaldehyde- activating enzyme (gfa)"/>
    <property type="match status" value="1"/>
</dbReference>
<dbReference type="PANTHER" id="PTHR33337">
    <property type="entry name" value="GFA DOMAIN-CONTAINING PROTEIN"/>
    <property type="match status" value="1"/>
</dbReference>
<name>A0A6G4WHM2_9HYPH</name>
<organism evidence="6 7">
    <name type="scientific">Allomesorhizobium camelthorni</name>
    <dbReference type="NCBI Taxonomy" id="475069"/>
    <lineage>
        <taxon>Bacteria</taxon>
        <taxon>Pseudomonadati</taxon>
        <taxon>Pseudomonadota</taxon>
        <taxon>Alphaproteobacteria</taxon>
        <taxon>Hyphomicrobiales</taxon>
        <taxon>Phyllobacteriaceae</taxon>
        <taxon>Allomesorhizobium</taxon>
    </lineage>
</organism>
<evidence type="ECO:0000313" key="6">
    <source>
        <dbReference type="EMBL" id="NGO53693.1"/>
    </source>
</evidence>
<evidence type="ECO:0000256" key="4">
    <source>
        <dbReference type="ARBA" id="ARBA00023239"/>
    </source>
</evidence>
<evidence type="ECO:0000256" key="1">
    <source>
        <dbReference type="ARBA" id="ARBA00005495"/>
    </source>
</evidence>
<dbReference type="Proteomes" id="UP001642900">
    <property type="component" value="Unassembled WGS sequence"/>
</dbReference>
<dbReference type="GO" id="GO:0016846">
    <property type="term" value="F:carbon-sulfur lyase activity"/>
    <property type="evidence" value="ECO:0007669"/>
    <property type="project" value="InterPro"/>
</dbReference>
<dbReference type="GO" id="GO:0046872">
    <property type="term" value="F:metal ion binding"/>
    <property type="evidence" value="ECO:0007669"/>
    <property type="project" value="UniProtKB-KW"/>
</dbReference>
<dbReference type="Pfam" id="PF04828">
    <property type="entry name" value="GFA"/>
    <property type="match status" value="1"/>
</dbReference>
<proteinExistence type="inferred from homology"/>
<sequence>MTNRASCGCGQLQLACEGEPVRISMCHCLACQRRTGSVFGVQARFPRGQITAIEGRSTHFSRVAGSGNSVTFHFCPDCGSTVYWEFSGMPDVIAVAVGAFADPGFPEPRHSVYEARRHSWSMMPAGLVMEHLD</sequence>
<keyword evidence="4" id="KW-0456">Lyase</keyword>
<evidence type="ECO:0000259" key="5">
    <source>
        <dbReference type="PROSITE" id="PS51891"/>
    </source>
</evidence>
<dbReference type="AlphaFoldDB" id="A0A6G4WHM2"/>
<keyword evidence="2" id="KW-0479">Metal-binding</keyword>
<feature type="domain" description="CENP-V/GFA" evidence="5">
    <location>
        <begin position="1"/>
        <end position="114"/>
    </location>
</feature>
<dbReference type="InterPro" id="IPR006913">
    <property type="entry name" value="CENP-V/GFA"/>
</dbReference>
<dbReference type="PROSITE" id="PS51891">
    <property type="entry name" value="CENP_V_GFA"/>
    <property type="match status" value="1"/>
</dbReference>
<dbReference type="SUPFAM" id="SSF51316">
    <property type="entry name" value="Mss4-like"/>
    <property type="match status" value="1"/>
</dbReference>
<evidence type="ECO:0000256" key="2">
    <source>
        <dbReference type="ARBA" id="ARBA00022723"/>
    </source>
</evidence>
<keyword evidence="3" id="KW-0862">Zinc</keyword>
<keyword evidence="7" id="KW-1185">Reference proteome</keyword>
<accession>A0A6G4WHM2</accession>
<dbReference type="EMBL" id="JAAKZF010000035">
    <property type="protein sequence ID" value="NGO53693.1"/>
    <property type="molecule type" value="Genomic_DNA"/>
</dbReference>